<dbReference type="EMBL" id="CM039435">
    <property type="protein sequence ID" value="KAI4316393.1"/>
    <property type="molecule type" value="Genomic_DNA"/>
</dbReference>
<gene>
    <name evidence="1" type="ORF">L6164_024377</name>
</gene>
<accession>A0ACB9LX98</accession>
<keyword evidence="2" id="KW-1185">Reference proteome</keyword>
<protein>
    <submittedName>
        <fullName evidence="1">Uncharacterized protein</fullName>
    </submittedName>
</protein>
<name>A0ACB9LX98_BAUVA</name>
<evidence type="ECO:0000313" key="2">
    <source>
        <dbReference type="Proteomes" id="UP000828941"/>
    </source>
</evidence>
<dbReference type="Proteomes" id="UP000828941">
    <property type="component" value="Chromosome 10"/>
</dbReference>
<evidence type="ECO:0000313" key="1">
    <source>
        <dbReference type="EMBL" id="KAI4316393.1"/>
    </source>
</evidence>
<proteinExistence type="predicted"/>
<reference evidence="1 2" key="1">
    <citation type="journal article" date="2022" name="DNA Res.">
        <title>Chromosomal-level genome assembly of the orchid tree Bauhinia variegata (Leguminosae; Cercidoideae) supports the allotetraploid origin hypothesis of Bauhinia.</title>
        <authorList>
            <person name="Zhong Y."/>
            <person name="Chen Y."/>
            <person name="Zheng D."/>
            <person name="Pang J."/>
            <person name="Liu Y."/>
            <person name="Luo S."/>
            <person name="Meng S."/>
            <person name="Qian L."/>
            <person name="Wei D."/>
            <person name="Dai S."/>
            <person name="Zhou R."/>
        </authorList>
    </citation>
    <scope>NUCLEOTIDE SEQUENCE [LARGE SCALE GENOMIC DNA]</scope>
    <source>
        <strain evidence="1">BV-YZ2020</strain>
    </source>
</reference>
<sequence length="115" mass="13546">MRSHTIHFIIYVFSIQIEKTAIDLSFGSLIVWYQGYFSQAQKLDWQEEPLWRLASVSFEAPMFQRRGGKKVMLSGHGERKNTFLHGNVRERISKVSVSVCIRGFAERINREYKIY</sequence>
<comment type="caution">
    <text evidence="1">The sequence shown here is derived from an EMBL/GenBank/DDBJ whole genome shotgun (WGS) entry which is preliminary data.</text>
</comment>
<organism evidence="1 2">
    <name type="scientific">Bauhinia variegata</name>
    <name type="common">Purple orchid tree</name>
    <name type="synonym">Phanera variegata</name>
    <dbReference type="NCBI Taxonomy" id="167791"/>
    <lineage>
        <taxon>Eukaryota</taxon>
        <taxon>Viridiplantae</taxon>
        <taxon>Streptophyta</taxon>
        <taxon>Embryophyta</taxon>
        <taxon>Tracheophyta</taxon>
        <taxon>Spermatophyta</taxon>
        <taxon>Magnoliopsida</taxon>
        <taxon>eudicotyledons</taxon>
        <taxon>Gunneridae</taxon>
        <taxon>Pentapetalae</taxon>
        <taxon>rosids</taxon>
        <taxon>fabids</taxon>
        <taxon>Fabales</taxon>
        <taxon>Fabaceae</taxon>
        <taxon>Cercidoideae</taxon>
        <taxon>Cercideae</taxon>
        <taxon>Bauhiniinae</taxon>
        <taxon>Bauhinia</taxon>
    </lineage>
</organism>